<proteinExistence type="predicted"/>
<dbReference type="Proteomes" id="UP000527355">
    <property type="component" value="Unassembled WGS sequence"/>
</dbReference>
<name>A0A7J7R9V0_MYOMY</name>
<dbReference type="EMBL" id="JABWUV010000033">
    <property type="protein sequence ID" value="KAF6272853.1"/>
    <property type="molecule type" value="Genomic_DNA"/>
</dbReference>
<evidence type="ECO:0000313" key="2">
    <source>
        <dbReference type="EMBL" id="KAF6272853.1"/>
    </source>
</evidence>
<organism evidence="2 3">
    <name type="scientific">Myotis myotis</name>
    <name type="common">Greater mouse-eared bat</name>
    <name type="synonym">Vespertilio myotis</name>
    <dbReference type="NCBI Taxonomy" id="51298"/>
    <lineage>
        <taxon>Eukaryota</taxon>
        <taxon>Metazoa</taxon>
        <taxon>Chordata</taxon>
        <taxon>Craniata</taxon>
        <taxon>Vertebrata</taxon>
        <taxon>Euteleostomi</taxon>
        <taxon>Mammalia</taxon>
        <taxon>Eutheria</taxon>
        <taxon>Laurasiatheria</taxon>
        <taxon>Chiroptera</taxon>
        <taxon>Yangochiroptera</taxon>
        <taxon>Vespertilionidae</taxon>
        <taxon>Myotis</taxon>
    </lineage>
</organism>
<sequence>MRVSGRALGSFTTFLPRPPRAGQRAPGSWSCAHIRLCLLRVASGRREGTINTARPGSETERRDPRAAAQPLFPLEPQDANGALLYTQDLNSTRQTAVTKSITPRVNREPRMLCSRSVDMIYGTGRTQAGPYWPHCCPSSCGNTGFYLPGISSFTAALSGQSPTQ</sequence>
<reference evidence="2 3" key="1">
    <citation type="journal article" date="2020" name="Nature">
        <title>Six reference-quality genomes reveal evolution of bat adaptations.</title>
        <authorList>
            <person name="Jebb D."/>
            <person name="Huang Z."/>
            <person name="Pippel M."/>
            <person name="Hughes G.M."/>
            <person name="Lavrichenko K."/>
            <person name="Devanna P."/>
            <person name="Winkler S."/>
            <person name="Jermiin L.S."/>
            <person name="Skirmuntt E.C."/>
            <person name="Katzourakis A."/>
            <person name="Burkitt-Gray L."/>
            <person name="Ray D.A."/>
            <person name="Sullivan K.A.M."/>
            <person name="Roscito J.G."/>
            <person name="Kirilenko B.M."/>
            <person name="Davalos L.M."/>
            <person name="Corthals A.P."/>
            <person name="Power M.L."/>
            <person name="Jones G."/>
            <person name="Ransome R.D."/>
            <person name="Dechmann D.K.N."/>
            <person name="Locatelli A.G."/>
            <person name="Puechmaille S.J."/>
            <person name="Fedrigo O."/>
            <person name="Jarvis E.D."/>
            <person name="Hiller M."/>
            <person name="Vernes S.C."/>
            <person name="Myers E.W."/>
            <person name="Teeling E.C."/>
        </authorList>
    </citation>
    <scope>NUCLEOTIDE SEQUENCE [LARGE SCALE GENOMIC DNA]</scope>
    <source>
        <strain evidence="2">MMyoMyo1</strain>
        <tissue evidence="2">Flight muscle</tissue>
    </source>
</reference>
<accession>A0A7J7R9V0</accession>
<keyword evidence="3" id="KW-1185">Reference proteome</keyword>
<protein>
    <submittedName>
        <fullName evidence="2">Uncharacterized protein</fullName>
    </submittedName>
</protein>
<evidence type="ECO:0000256" key="1">
    <source>
        <dbReference type="SAM" id="MobiDB-lite"/>
    </source>
</evidence>
<feature type="region of interest" description="Disordered" evidence="1">
    <location>
        <begin position="48"/>
        <end position="67"/>
    </location>
</feature>
<dbReference type="VEuPathDB" id="HostDB:LOC118652673"/>
<dbReference type="AlphaFoldDB" id="A0A7J7R9V0"/>
<evidence type="ECO:0000313" key="3">
    <source>
        <dbReference type="Proteomes" id="UP000527355"/>
    </source>
</evidence>
<gene>
    <name evidence="2" type="ORF">mMyoMyo1_010860</name>
</gene>
<comment type="caution">
    <text evidence="2">The sequence shown here is derived from an EMBL/GenBank/DDBJ whole genome shotgun (WGS) entry which is preliminary data.</text>
</comment>